<dbReference type="OrthoDB" id="9803541at2"/>
<dbReference type="PANTHER" id="PTHR15680">
    <property type="entry name" value="RIBOSOMAL PROTEIN L19"/>
    <property type="match status" value="1"/>
</dbReference>
<dbReference type="InterPro" id="IPR008991">
    <property type="entry name" value="Translation_prot_SH3-like_sf"/>
</dbReference>
<dbReference type="PRINTS" id="PR00061">
    <property type="entry name" value="RIBOSOMALL19"/>
</dbReference>
<dbReference type="EMBL" id="QRHE01000002">
    <property type="protein sequence ID" value="RHF52800.1"/>
    <property type="molecule type" value="Genomic_DNA"/>
</dbReference>
<dbReference type="HAMAP" id="MF_00402">
    <property type="entry name" value="Ribosomal_bL19"/>
    <property type="match status" value="1"/>
</dbReference>
<comment type="caution">
    <text evidence="8">The sequence shown here is derived from an EMBL/GenBank/DDBJ whole genome shotgun (WGS) entry which is preliminary data.</text>
</comment>
<dbReference type="GeneID" id="93482158"/>
<comment type="function">
    <text evidence="1 6 7">This protein is located at the 30S-50S ribosomal subunit interface and may play a role in the structure and function of the aminoacyl-tRNA binding site.</text>
</comment>
<dbReference type="RefSeq" id="WP_005842358.1">
    <property type="nucleotide sequence ID" value="NZ_CABKNT010000005.1"/>
</dbReference>
<reference evidence="8 9" key="1">
    <citation type="submission" date="2018-08" db="EMBL/GenBank/DDBJ databases">
        <title>A genome reference for cultivated species of the human gut microbiota.</title>
        <authorList>
            <person name="Zou Y."/>
            <person name="Xue W."/>
            <person name="Luo G."/>
        </authorList>
    </citation>
    <scope>NUCLEOTIDE SEQUENCE [LARGE SCALE GENOMIC DNA]</scope>
    <source>
        <strain evidence="8 9">AM25-21AC</strain>
    </source>
</reference>
<protein>
    <recommendedName>
        <fullName evidence="5 6">Large ribosomal subunit protein bL19</fullName>
    </recommendedName>
</protein>
<evidence type="ECO:0000256" key="4">
    <source>
        <dbReference type="ARBA" id="ARBA00023274"/>
    </source>
</evidence>
<proteinExistence type="inferred from homology"/>
<dbReference type="GO" id="GO:0006412">
    <property type="term" value="P:translation"/>
    <property type="evidence" value="ECO:0007669"/>
    <property type="project" value="UniProtKB-UniRule"/>
</dbReference>
<dbReference type="InterPro" id="IPR038657">
    <property type="entry name" value="Ribosomal_bL19_sf"/>
</dbReference>
<dbReference type="PIRSF" id="PIRSF002191">
    <property type="entry name" value="Ribosomal_L19"/>
    <property type="match status" value="1"/>
</dbReference>
<comment type="similarity">
    <text evidence="2 6 7">Belongs to the bacterial ribosomal protein bL19 family.</text>
</comment>
<evidence type="ECO:0000256" key="3">
    <source>
        <dbReference type="ARBA" id="ARBA00022980"/>
    </source>
</evidence>
<dbReference type="SUPFAM" id="SSF50104">
    <property type="entry name" value="Translation proteins SH3-like domain"/>
    <property type="match status" value="1"/>
</dbReference>
<dbReference type="GO" id="GO:0003735">
    <property type="term" value="F:structural constituent of ribosome"/>
    <property type="evidence" value="ECO:0007669"/>
    <property type="project" value="InterPro"/>
</dbReference>
<keyword evidence="3 6" id="KW-0689">Ribosomal protein</keyword>
<dbReference type="InterPro" id="IPR001857">
    <property type="entry name" value="Ribosomal_bL19"/>
</dbReference>
<sequence>MNIIETLEKEQLRSDIPEFAPGDTVRVHAKIVEGSRERIQMFEGVVIGRQGTGVRETFTVRRISYGIGVERMFPVHSPRIEKIDVLRKGIVRRAKLYYLRNLTGKAARIKEKR</sequence>
<evidence type="ECO:0000313" key="8">
    <source>
        <dbReference type="EMBL" id="RHF52800.1"/>
    </source>
</evidence>
<name>A0A356UM75_9FIRM</name>
<dbReference type="Pfam" id="PF01245">
    <property type="entry name" value="Ribosomal_L19"/>
    <property type="match status" value="1"/>
</dbReference>
<dbReference type="PANTHER" id="PTHR15680:SF9">
    <property type="entry name" value="LARGE RIBOSOMAL SUBUNIT PROTEIN BL19M"/>
    <property type="match status" value="1"/>
</dbReference>
<organism evidence="8 9">
    <name type="scientific">Mitsuokella multacida</name>
    <dbReference type="NCBI Taxonomy" id="52226"/>
    <lineage>
        <taxon>Bacteria</taxon>
        <taxon>Bacillati</taxon>
        <taxon>Bacillota</taxon>
        <taxon>Negativicutes</taxon>
        <taxon>Selenomonadales</taxon>
        <taxon>Selenomonadaceae</taxon>
        <taxon>Mitsuokella</taxon>
    </lineage>
</organism>
<evidence type="ECO:0000256" key="2">
    <source>
        <dbReference type="ARBA" id="ARBA00005781"/>
    </source>
</evidence>
<dbReference type="PROSITE" id="PS01015">
    <property type="entry name" value="RIBOSOMAL_L19"/>
    <property type="match status" value="1"/>
</dbReference>
<dbReference type="AlphaFoldDB" id="A0A356UM75"/>
<evidence type="ECO:0000256" key="6">
    <source>
        <dbReference type="HAMAP-Rule" id="MF_00402"/>
    </source>
</evidence>
<keyword evidence="4 6" id="KW-0687">Ribonucleoprotein</keyword>
<evidence type="ECO:0000256" key="1">
    <source>
        <dbReference type="ARBA" id="ARBA00002349"/>
    </source>
</evidence>
<evidence type="ECO:0000256" key="5">
    <source>
        <dbReference type="ARBA" id="ARBA00035171"/>
    </source>
</evidence>
<evidence type="ECO:0000256" key="7">
    <source>
        <dbReference type="RuleBase" id="RU000559"/>
    </source>
</evidence>
<dbReference type="Proteomes" id="UP000283442">
    <property type="component" value="Unassembled WGS sequence"/>
</dbReference>
<dbReference type="NCBIfam" id="TIGR01024">
    <property type="entry name" value="rplS_bact"/>
    <property type="match status" value="1"/>
</dbReference>
<dbReference type="InterPro" id="IPR018257">
    <property type="entry name" value="Ribosomal_bL19_CS"/>
</dbReference>
<dbReference type="GO" id="GO:0022625">
    <property type="term" value="C:cytosolic large ribosomal subunit"/>
    <property type="evidence" value="ECO:0007669"/>
    <property type="project" value="TreeGrafter"/>
</dbReference>
<dbReference type="Gene3D" id="2.30.30.790">
    <property type="match status" value="1"/>
</dbReference>
<accession>A0A356UM75</accession>
<evidence type="ECO:0000313" key="9">
    <source>
        <dbReference type="Proteomes" id="UP000283442"/>
    </source>
</evidence>
<dbReference type="FunFam" id="2.30.30.790:FF:000001">
    <property type="entry name" value="50S ribosomal protein L19"/>
    <property type="match status" value="1"/>
</dbReference>
<gene>
    <name evidence="6" type="primary">rplS</name>
    <name evidence="8" type="ORF">DW674_02495</name>
</gene>